<evidence type="ECO:0000313" key="2">
    <source>
        <dbReference type="EMBL" id="KKK94719.1"/>
    </source>
</evidence>
<sequence length="71" mass="8030">MRIFVRFLIVLWAIMFIGNAGFFVYNLVVSAWGPSFVLFFVVNFFLAIFAASILNLSKTLKGKNNEESSSD</sequence>
<proteinExistence type="predicted"/>
<feature type="transmembrane region" description="Helical" evidence="1">
    <location>
        <begin position="31"/>
        <end position="54"/>
    </location>
</feature>
<evidence type="ECO:0000256" key="1">
    <source>
        <dbReference type="SAM" id="Phobius"/>
    </source>
</evidence>
<feature type="transmembrane region" description="Helical" evidence="1">
    <location>
        <begin position="7"/>
        <end position="25"/>
    </location>
</feature>
<keyword evidence="1" id="KW-0472">Membrane</keyword>
<accession>A0A0F9BWB5</accession>
<gene>
    <name evidence="2" type="ORF">LCGC14_2680000</name>
</gene>
<name>A0A0F9BWB5_9ZZZZ</name>
<keyword evidence="1" id="KW-1133">Transmembrane helix</keyword>
<reference evidence="2" key="1">
    <citation type="journal article" date="2015" name="Nature">
        <title>Complex archaea that bridge the gap between prokaryotes and eukaryotes.</title>
        <authorList>
            <person name="Spang A."/>
            <person name="Saw J.H."/>
            <person name="Jorgensen S.L."/>
            <person name="Zaremba-Niedzwiedzka K."/>
            <person name="Martijn J."/>
            <person name="Lind A.E."/>
            <person name="van Eijk R."/>
            <person name="Schleper C."/>
            <person name="Guy L."/>
            <person name="Ettema T.J."/>
        </authorList>
    </citation>
    <scope>NUCLEOTIDE SEQUENCE</scope>
</reference>
<keyword evidence="1" id="KW-0812">Transmembrane</keyword>
<dbReference type="EMBL" id="LAZR01047222">
    <property type="protein sequence ID" value="KKK94719.1"/>
    <property type="molecule type" value="Genomic_DNA"/>
</dbReference>
<organism evidence="2">
    <name type="scientific">marine sediment metagenome</name>
    <dbReference type="NCBI Taxonomy" id="412755"/>
    <lineage>
        <taxon>unclassified sequences</taxon>
        <taxon>metagenomes</taxon>
        <taxon>ecological metagenomes</taxon>
    </lineage>
</organism>
<protein>
    <submittedName>
        <fullName evidence="2">Uncharacterized protein</fullName>
    </submittedName>
</protein>
<comment type="caution">
    <text evidence="2">The sequence shown here is derived from an EMBL/GenBank/DDBJ whole genome shotgun (WGS) entry which is preliminary data.</text>
</comment>
<dbReference type="AlphaFoldDB" id="A0A0F9BWB5"/>